<dbReference type="SUPFAM" id="SSF159659">
    <property type="entry name" value="Cgl1923-like"/>
    <property type="match status" value="1"/>
</dbReference>
<dbReference type="PANTHER" id="PTHR35610:SF3">
    <property type="entry name" value="PROTEASOME ASSEMBLY CHAPERONE FAMILY PROTEIN"/>
    <property type="match status" value="1"/>
</dbReference>
<reference evidence="2" key="1">
    <citation type="journal article" date="2014" name="Int. J. Syst. Evol. Microbiol.">
        <title>Complete genome sequence of Corynebacterium casei LMG S-19264T (=DSM 44701T), isolated from a smear-ripened cheese.</title>
        <authorList>
            <consortium name="US DOE Joint Genome Institute (JGI-PGF)"/>
            <person name="Walter F."/>
            <person name="Albersmeier A."/>
            <person name="Kalinowski J."/>
            <person name="Ruckert C."/>
        </authorList>
    </citation>
    <scope>NUCLEOTIDE SEQUENCE</scope>
    <source>
        <strain evidence="2">JCM 16108</strain>
    </source>
</reference>
<dbReference type="Proteomes" id="UP000614609">
    <property type="component" value="Unassembled WGS sequence"/>
</dbReference>
<gene>
    <name evidence="2" type="ORF">GCM10009017_09540</name>
</gene>
<evidence type="ECO:0000256" key="1">
    <source>
        <dbReference type="SAM" id="MobiDB-lite"/>
    </source>
</evidence>
<evidence type="ECO:0000313" key="3">
    <source>
        <dbReference type="Proteomes" id="UP000614609"/>
    </source>
</evidence>
<evidence type="ECO:0008006" key="4">
    <source>
        <dbReference type="Google" id="ProtNLM"/>
    </source>
</evidence>
<comment type="caution">
    <text evidence="2">The sequence shown here is derived from an EMBL/GenBank/DDBJ whole genome shotgun (WGS) entry which is preliminary data.</text>
</comment>
<accession>A0A830FL73</accession>
<dbReference type="PANTHER" id="PTHR35610">
    <property type="entry name" value="3-ISOPROPYLMALATE DEHYDRATASE-RELATED"/>
    <property type="match status" value="1"/>
</dbReference>
<feature type="region of interest" description="Disordered" evidence="1">
    <location>
        <begin position="1"/>
        <end position="22"/>
    </location>
</feature>
<dbReference type="Pfam" id="PF09754">
    <property type="entry name" value="PAC2"/>
    <property type="match status" value="1"/>
</dbReference>
<sequence length="259" mass="27547">MVAPDAGTMSQSSFDVTTESGRETGTTLVVGQTHPGLAGVTAADYLVRHLDATRAGRVSTDALPAIAPFEAGVPRHHSRLYTLDDAPLSVLVGELFVPVGAARSYADALLSWAETEGIDEIAVLHGVPFAHGPDEHAVFHVATEAYRERRLPDDVFHPLANGFLDGVAGELVTRGLDGDAPDVGVYVTPTHPPGPDVDASLRLLTALETVHDFDVDESELEALNEQLREYYGKLAERVASAAEGEEGLGGYDTQDGMYM</sequence>
<reference evidence="2" key="2">
    <citation type="submission" date="2020-09" db="EMBL/GenBank/DDBJ databases">
        <authorList>
            <person name="Sun Q."/>
            <person name="Ohkuma M."/>
        </authorList>
    </citation>
    <scope>NUCLEOTIDE SEQUENCE</scope>
    <source>
        <strain evidence="2">JCM 16108</strain>
    </source>
</reference>
<keyword evidence="3" id="KW-1185">Reference proteome</keyword>
<feature type="compositionally biased region" description="Polar residues" evidence="1">
    <location>
        <begin position="8"/>
        <end position="22"/>
    </location>
</feature>
<dbReference type="EMBL" id="BMOO01000002">
    <property type="protein sequence ID" value="GGM61590.1"/>
    <property type="molecule type" value="Genomic_DNA"/>
</dbReference>
<proteinExistence type="predicted"/>
<dbReference type="Gene3D" id="3.40.50.10900">
    <property type="entry name" value="PAC-like subunit"/>
    <property type="match status" value="1"/>
</dbReference>
<organism evidence="2 3">
    <name type="scientific">Halarchaeum rubridurum</name>
    <dbReference type="NCBI Taxonomy" id="489911"/>
    <lineage>
        <taxon>Archaea</taxon>
        <taxon>Methanobacteriati</taxon>
        <taxon>Methanobacteriota</taxon>
        <taxon>Stenosarchaea group</taxon>
        <taxon>Halobacteria</taxon>
        <taxon>Halobacteriales</taxon>
        <taxon>Halobacteriaceae</taxon>
    </lineage>
</organism>
<dbReference type="AlphaFoldDB" id="A0A830FL73"/>
<protein>
    <recommendedName>
        <fullName evidence="4">PAC2 family protein</fullName>
    </recommendedName>
</protein>
<evidence type="ECO:0000313" key="2">
    <source>
        <dbReference type="EMBL" id="GGM61590.1"/>
    </source>
</evidence>
<dbReference type="InterPro" id="IPR038389">
    <property type="entry name" value="PSMG2_sf"/>
</dbReference>
<name>A0A830FL73_9EURY</name>
<dbReference type="InterPro" id="IPR019151">
    <property type="entry name" value="Proteasome_assmbl_chaperone_2"/>
</dbReference>